<evidence type="ECO:0000313" key="1">
    <source>
        <dbReference type="EMBL" id="KAK3082026.1"/>
    </source>
</evidence>
<proteinExistence type="predicted"/>
<evidence type="ECO:0000313" key="2">
    <source>
        <dbReference type="Proteomes" id="UP001186974"/>
    </source>
</evidence>
<sequence>MEAYRFFLARLHVDWLLNKKTAKKAMSTFEKLSKGSVALEDALLTTGELCHAVGVEAGDKELDDDNIPDVEDVASVCAGLVTLDEESKIIRLVHYTTQEYFERLRLRS</sequence>
<name>A0ACC3DZ70_9PEZI</name>
<keyword evidence="2" id="KW-1185">Reference proteome</keyword>
<reference evidence="1" key="1">
    <citation type="submission" date="2024-09" db="EMBL/GenBank/DDBJ databases">
        <title>Black Yeasts Isolated from many extreme environments.</title>
        <authorList>
            <person name="Coleine C."/>
            <person name="Stajich J.E."/>
            <person name="Selbmann L."/>
        </authorList>
    </citation>
    <scope>NUCLEOTIDE SEQUENCE</scope>
    <source>
        <strain evidence="1">CCFEE 5737</strain>
    </source>
</reference>
<comment type="caution">
    <text evidence="1">The sequence shown here is derived from an EMBL/GenBank/DDBJ whole genome shotgun (WGS) entry which is preliminary data.</text>
</comment>
<dbReference type="EMBL" id="JAWDJW010000019">
    <property type="protein sequence ID" value="KAK3082026.1"/>
    <property type="molecule type" value="Genomic_DNA"/>
</dbReference>
<protein>
    <submittedName>
        <fullName evidence="1">Uncharacterized protein</fullName>
    </submittedName>
</protein>
<organism evidence="1 2">
    <name type="scientific">Coniosporium uncinatum</name>
    <dbReference type="NCBI Taxonomy" id="93489"/>
    <lineage>
        <taxon>Eukaryota</taxon>
        <taxon>Fungi</taxon>
        <taxon>Dikarya</taxon>
        <taxon>Ascomycota</taxon>
        <taxon>Pezizomycotina</taxon>
        <taxon>Dothideomycetes</taxon>
        <taxon>Dothideomycetes incertae sedis</taxon>
        <taxon>Coniosporium</taxon>
    </lineage>
</organism>
<dbReference type="Proteomes" id="UP001186974">
    <property type="component" value="Unassembled WGS sequence"/>
</dbReference>
<accession>A0ACC3DZ70</accession>
<gene>
    <name evidence="1" type="ORF">LTS18_007523</name>
</gene>